<organism evidence="3 4">
    <name type="scientific">Sphingomonas chungangi</name>
    <dbReference type="NCBI Taxonomy" id="2683589"/>
    <lineage>
        <taxon>Bacteria</taxon>
        <taxon>Pseudomonadati</taxon>
        <taxon>Pseudomonadota</taxon>
        <taxon>Alphaproteobacteria</taxon>
        <taxon>Sphingomonadales</taxon>
        <taxon>Sphingomonadaceae</taxon>
        <taxon>Sphingomonas</taxon>
    </lineage>
</organism>
<evidence type="ECO:0000313" key="4">
    <source>
        <dbReference type="Proteomes" id="UP000570166"/>
    </source>
</evidence>
<feature type="region of interest" description="Disordered" evidence="1">
    <location>
        <begin position="124"/>
        <end position="165"/>
    </location>
</feature>
<sequence length="258" mass="27623">MRPVYAPSSYANRPTLGSRAVSFAISAALVGLLIWMLIRLGLLPDTVTGKAAGALTTINVQGDHPSQAAAKAIKAASKHQAATTRETKVTPPVTPTPPPKVPPPPIPWIQMSHDDFAQSDISTKPNRAAEQPAAGTDANGSDSGGGSDNGSGGGQQGDRLYRADWYPRPPTQAEMAFYIQRAAHVEGWGEIACRTAERWTVVDCKPLGETPGSGYARAMIDASWQFHVMPPRINGRPMVGAWVRIHYDFYITNSPSPQ</sequence>
<keyword evidence="4" id="KW-1185">Reference proteome</keyword>
<dbReference type="RefSeq" id="WP_160364878.1">
    <property type="nucleotide sequence ID" value="NZ_JACEIB010000001.1"/>
</dbReference>
<keyword evidence="2" id="KW-1133">Transmembrane helix</keyword>
<dbReference type="Proteomes" id="UP000570166">
    <property type="component" value="Unassembled WGS sequence"/>
</dbReference>
<gene>
    <name evidence="3" type="ORF">HZF05_01630</name>
</gene>
<feature type="compositionally biased region" description="Pro residues" evidence="1">
    <location>
        <begin position="92"/>
        <end position="107"/>
    </location>
</feature>
<feature type="region of interest" description="Disordered" evidence="1">
    <location>
        <begin position="69"/>
        <end position="111"/>
    </location>
</feature>
<evidence type="ECO:0000256" key="1">
    <source>
        <dbReference type="SAM" id="MobiDB-lite"/>
    </source>
</evidence>
<proteinExistence type="predicted"/>
<dbReference type="EMBL" id="JACEIB010000001">
    <property type="protein sequence ID" value="MBA2932786.1"/>
    <property type="molecule type" value="Genomic_DNA"/>
</dbReference>
<keyword evidence="2" id="KW-0472">Membrane</keyword>
<protein>
    <recommendedName>
        <fullName evidence="5">Energy transducer TonB</fullName>
    </recommendedName>
</protein>
<keyword evidence="2" id="KW-0812">Transmembrane</keyword>
<reference evidence="3 4" key="1">
    <citation type="submission" date="2020-07" db="EMBL/GenBank/DDBJ databases">
        <authorList>
            <person name="Sun Q."/>
        </authorList>
    </citation>
    <scope>NUCLEOTIDE SEQUENCE [LARGE SCALE GENOMIC DNA]</scope>
    <source>
        <strain evidence="3 4">CGMCC 1.13654</strain>
    </source>
</reference>
<feature type="compositionally biased region" description="Gly residues" evidence="1">
    <location>
        <begin position="142"/>
        <end position="156"/>
    </location>
</feature>
<accession>A0A838L3J4</accession>
<name>A0A838L3J4_9SPHN</name>
<evidence type="ECO:0008006" key="5">
    <source>
        <dbReference type="Google" id="ProtNLM"/>
    </source>
</evidence>
<feature type="transmembrane region" description="Helical" evidence="2">
    <location>
        <begin position="20"/>
        <end position="38"/>
    </location>
</feature>
<evidence type="ECO:0000313" key="3">
    <source>
        <dbReference type="EMBL" id="MBA2932786.1"/>
    </source>
</evidence>
<dbReference type="AlphaFoldDB" id="A0A838L3J4"/>
<comment type="caution">
    <text evidence="3">The sequence shown here is derived from an EMBL/GenBank/DDBJ whole genome shotgun (WGS) entry which is preliminary data.</text>
</comment>
<feature type="compositionally biased region" description="Low complexity" evidence="1">
    <location>
        <begin position="69"/>
        <end position="82"/>
    </location>
</feature>
<evidence type="ECO:0000256" key="2">
    <source>
        <dbReference type="SAM" id="Phobius"/>
    </source>
</evidence>